<organism evidence="1 2">
    <name type="scientific">Acer negundo</name>
    <name type="common">Box elder</name>
    <dbReference type="NCBI Taxonomy" id="4023"/>
    <lineage>
        <taxon>Eukaryota</taxon>
        <taxon>Viridiplantae</taxon>
        <taxon>Streptophyta</taxon>
        <taxon>Embryophyta</taxon>
        <taxon>Tracheophyta</taxon>
        <taxon>Spermatophyta</taxon>
        <taxon>Magnoliopsida</taxon>
        <taxon>eudicotyledons</taxon>
        <taxon>Gunneridae</taxon>
        <taxon>Pentapetalae</taxon>
        <taxon>rosids</taxon>
        <taxon>malvids</taxon>
        <taxon>Sapindales</taxon>
        <taxon>Sapindaceae</taxon>
        <taxon>Hippocastanoideae</taxon>
        <taxon>Acereae</taxon>
        <taxon>Acer</taxon>
    </lineage>
</organism>
<evidence type="ECO:0000313" key="1">
    <source>
        <dbReference type="EMBL" id="KAI9157268.1"/>
    </source>
</evidence>
<reference evidence="1" key="1">
    <citation type="journal article" date="2022" name="Plant J.">
        <title>Strategies of tolerance reflected in two North American maple genomes.</title>
        <authorList>
            <person name="McEvoy S.L."/>
            <person name="Sezen U.U."/>
            <person name="Trouern-Trend A."/>
            <person name="McMahon S.M."/>
            <person name="Schaberg P.G."/>
            <person name="Yang J."/>
            <person name="Wegrzyn J.L."/>
            <person name="Swenson N.G."/>
        </authorList>
    </citation>
    <scope>NUCLEOTIDE SEQUENCE</scope>
    <source>
        <strain evidence="1">91603</strain>
    </source>
</reference>
<dbReference type="EMBL" id="JAJSOW010000107">
    <property type="protein sequence ID" value="KAI9157268.1"/>
    <property type="molecule type" value="Genomic_DNA"/>
</dbReference>
<protein>
    <submittedName>
        <fullName evidence="1">Uncharacterized protein</fullName>
    </submittedName>
</protein>
<gene>
    <name evidence="1" type="ORF">LWI28_019527</name>
</gene>
<keyword evidence="2" id="KW-1185">Reference proteome</keyword>
<dbReference type="Proteomes" id="UP001064489">
    <property type="component" value="Chromosome 12"/>
</dbReference>
<sequence>MTMKTKTKTSVRFDDVAETYKYLLEPPQSAIFSQSYTHLYCSAIGNFDPLMREDWNRGLTYLMIMKFLRNLNRDFHA</sequence>
<reference evidence="1" key="2">
    <citation type="submission" date="2023-02" db="EMBL/GenBank/DDBJ databases">
        <authorList>
            <person name="Swenson N.G."/>
            <person name="Wegrzyn J.L."/>
            <person name="Mcevoy S.L."/>
        </authorList>
    </citation>
    <scope>NUCLEOTIDE SEQUENCE</scope>
    <source>
        <strain evidence="1">91603</strain>
        <tissue evidence="1">Leaf</tissue>
    </source>
</reference>
<name>A0AAD5IAY5_ACENE</name>
<evidence type="ECO:0000313" key="2">
    <source>
        <dbReference type="Proteomes" id="UP001064489"/>
    </source>
</evidence>
<proteinExistence type="predicted"/>
<comment type="caution">
    <text evidence="1">The sequence shown here is derived from an EMBL/GenBank/DDBJ whole genome shotgun (WGS) entry which is preliminary data.</text>
</comment>
<accession>A0AAD5IAY5</accession>
<dbReference type="AlphaFoldDB" id="A0AAD5IAY5"/>